<organism evidence="6 7">
    <name type="scientific">Tagetes erecta</name>
    <name type="common">African marigold</name>
    <dbReference type="NCBI Taxonomy" id="13708"/>
    <lineage>
        <taxon>Eukaryota</taxon>
        <taxon>Viridiplantae</taxon>
        <taxon>Streptophyta</taxon>
        <taxon>Embryophyta</taxon>
        <taxon>Tracheophyta</taxon>
        <taxon>Spermatophyta</taxon>
        <taxon>Magnoliopsida</taxon>
        <taxon>eudicotyledons</taxon>
        <taxon>Gunneridae</taxon>
        <taxon>Pentapetalae</taxon>
        <taxon>asterids</taxon>
        <taxon>campanulids</taxon>
        <taxon>Asterales</taxon>
        <taxon>Asteraceae</taxon>
        <taxon>Asteroideae</taxon>
        <taxon>Heliantheae alliance</taxon>
        <taxon>Tageteae</taxon>
        <taxon>Tagetes</taxon>
    </lineage>
</organism>
<comment type="catalytic activity">
    <reaction evidence="2 3">
        <text>RX + glutathione = an S-substituted glutathione + a halide anion + H(+)</text>
        <dbReference type="Rhea" id="RHEA:16437"/>
        <dbReference type="ChEBI" id="CHEBI:15378"/>
        <dbReference type="ChEBI" id="CHEBI:16042"/>
        <dbReference type="ChEBI" id="CHEBI:17792"/>
        <dbReference type="ChEBI" id="CHEBI:57925"/>
        <dbReference type="ChEBI" id="CHEBI:90779"/>
        <dbReference type="EC" id="2.5.1.18"/>
    </reaction>
</comment>
<keyword evidence="1 3" id="KW-0808">Transferase</keyword>
<comment type="caution">
    <text evidence="6">The sequence shown here is derived from an EMBL/GenBank/DDBJ whole genome shotgun (WGS) entry which is preliminary data.</text>
</comment>
<feature type="domain" description="GST C-terminal" evidence="5">
    <location>
        <begin position="91"/>
        <end position="223"/>
    </location>
</feature>
<comment type="subcellular location">
    <subcellularLocation>
        <location evidence="3">Cytoplasm</location>
        <location evidence="3">Cytosol</location>
    </subcellularLocation>
</comment>
<sequence length="232" mass="27146">MAKECEMKLIGRTGSSFVARVEFVLKLKSIEYELLQQDLENKTELLLKTNPIFKRVPVLLHANEPPIVESLTIMEYLDEIQPDVHAILPSNPSERAQCRVVAYTFDTLYYPWMKEYMLIEDEKRKEELKTMVIQGMGMLEFAFVMLSKGKAFFGGDDIGYLDIVVGSFLGWFKLFRIFFDFDVIEETRTPRLSQWEKTMWSHEVTMSTIASHEIHVKWREMLLNRLKVCGTI</sequence>
<protein>
    <recommendedName>
        <fullName evidence="3">Glutathione S-transferase</fullName>
        <ecNumber evidence="3">2.5.1.18</ecNumber>
    </recommendedName>
</protein>
<dbReference type="AlphaFoldDB" id="A0AAD8K4T9"/>
<dbReference type="InterPro" id="IPR036282">
    <property type="entry name" value="Glutathione-S-Trfase_C_sf"/>
</dbReference>
<gene>
    <name evidence="6" type="ORF">QVD17_32211</name>
</gene>
<dbReference type="PROSITE" id="PS50405">
    <property type="entry name" value="GST_CTER"/>
    <property type="match status" value="1"/>
</dbReference>
<dbReference type="InterPro" id="IPR045074">
    <property type="entry name" value="GST_C_Tau"/>
</dbReference>
<proteinExistence type="inferred from homology"/>
<dbReference type="Gene3D" id="3.40.30.10">
    <property type="entry name" value="Glutaredoxin"/>
    <property type="match status" value="1"/>
</dbReference>
<evidence type="ECO:0000259" key="4">
    <source>
        <dbReference type="PROSITE" id="PS50404"/>
    </source>
</evidence>
<feature type="domain" description="GST N-terminal" evidence="4">
    <location>
        <begin position="5"/>
        <end position="85"/>
    </location>
</feature>
<dbReference type="SUPFAM" id="SSF47616">
    <property type="entry name" value="GST C-terminal domain-like"/>
    <property type="match status" value="1"/>
</dbReference>
<evidence type="ECO:0000256" key="3">
    <source>
        <dbReference type="RuleBase" id="RU369102"/>
    </source>
</evidence>
<name>A0AAD8K4T9_TARER</name>
<comment type="function">
    <text evidence="3">Is involved in the conjugation of reduced glutathione to a wide number of exogenous and endogenous hydrophobic electrophiles.</text>
</comment>
<evidence type="ECO:0000259" key="5">
    <source>
        <dbReference type="PROSITE" id="PS50405"/>
    </source>
</evidence>
<dbReference type="InterPro" id="IPR004045">
    <property type="entry name" value="Glutathione_S-Trfase_N"/>
</dbReference>
<evidence type="ECO:0000313" key="7">
    <source>
        <dbReference type="Proteomes" id="UP001229421"/>
    </source>
</evidence>
<dbReference type="EC" id="2.5.1.18" evidence="3"/>
<dbReference type="InterPro" id="IPR040079">
    <property type="entry name" value="Glutathione_S-Trfase"/>
</dbReference>
<dbReference type="GO" id="GO:0004364">
    <property type="term" value="F:glutathione transferase activity"/>
    <property type="evidence" value="ECO:0007669"/>
    <property type="project" value="UniProtKB-UniRule"/>
</dbReference>
<dbReference type="InterPro" id="IPR045073">
    <property type="entry name" value="Omega/Tau-like"/>
</dbReference>
<dbReference type="EMBL" id="JAUHHV010000008">
    <property type="protein sequence ID" value="KAK1416420.1"/>
    <property type="molecule type" value="Genomic_DNA"/>
</dbReference>
<keyword evidence="7" id="KW-1185">Reference proteome</keyword>
<dbReference type="SFLD" id="SFLDS00019">
    <property type="entry name" value="Glutathione_Transferase_(cytos"/>
    <property type="match status" value="1"/>
</dbReference>
<dbReference type="Pfam" id="PF02798">
    <property type="entry name" value="GST_N"/>
    <property type="match status" value="1"/>
</dbReference>
<dbReference type="InterPro" id="IPR010987">
    <property type="entry name" value="Glutathione-S-Trfase_C-like"/>
</dbReference>
<dbReference type="PANTHER" id="PTHR11260:SF710">
    <property type="entry name" value="GLUTATHIONE S-TRANSFERASE"/>
    <property type="match status" value="1"/>
</dbReference>
<dbReference type="PROSITE" id="PS50404">
    <property type="entry name" value="GST_NTER"/>
    <property type="match status" value="1"/>
</dbReference>
<dbReference type="CDD" id="cd03185">
    <property type="entry name" value="GST_C_Tau"/>
    <property type="match status" value="1"/>
</dbReference>
<keyword evidence="3" id="KW-0963">Cytoplasm</keyword>
<accession>A0AAD8K4T9</accession>
<dbReference type="SUPFAM" id="SSF52833">
    <property type="entry name" value="Thioredoxin-like"/>
    <property type="match status" value="1"/>
</dbReference>
<dbReference type="InterPro" id="IPR036249">
    <property type="entry name" value="Thioredoxin-like_sf"/>
</dbReference>
<dbReference type="GO" id="GO:0005829">
    <property type="term" value="C:cytosol"/>
    <property type="evidence" value="ECO:0007669"/>
    <property type="project" value="UniProtKB-SubCell"/>
</dbReference>
<dbReference type="PANTHER" id="PTHR11260">
    <property type="entry name" value="GLUTATHIONE S-TRANSFERASE, GST, SUPERFAMILY, GST DOMAIN CONTAINING"/>
    <property type="match status" value="1"/>
</dbReference>
<evidence type="ECO:0000256" key="1">
    <source>
        <dbReference type="ARBA" id="ARBA00022679"/>
    </source>
</evidence>
<dbReference type="SFLD" id="SFLDG00358">
    <property type="entry name" value="Main_(cytGST)"/>
    <property type="match status" value="1"/>
</dbReference>
<dbReference type="Proteomes" id="UP001229421">
    <property type="component" value="Unassembled WGS sequence"/>
</dbReference>
<reference evidence="6" key="1">
    <citation type="journal article" date="2023" name="bioRxiv">
        <title>Improved chromosome-level genome assembly for marigold (Tagetes erecta).</title>
        <authorList>
            <person name="Jiang F."/>
            <person name="Yuan L."/>
            <person name="Wang S."/>
            <person name="Wang H."/>
            <person name="Xu D."/>
            <person name="Wang A."/>
            <person name="Fan W."/>
        </authorList>
    </citation>
    <scope>NUCLEOTIDE SEQUENCE</scope>
    <source>
        <strain evidence="6">WSJ</strain>
        <tissue evidence="6">Leaf</tissue>
    </source>
</reference>
<dbReference type="SFLD" id="SFLDG01152">
    <property type="entry name" value="Main.3:_Omega-_and_Tau-like"/>
    <property type="match status" value="1"/>
</dbReference>
<evidence type="ECO:0000256" key="2">
    <source>
        <dbReference type="ARBA" id="ARBA00047960"/>
    </source>
</evidence>
<dbReference type="Gene3D" id="1.20.1050.10">
    <property type="match status" value="1"/>
</dbReference>
<dbReference type="GO" id="GO:0006749">
    <property type="term" value="P:glutathione metabolic process"/>
    <property type="evidence" value="ECO:0007669"/>
    <property type="project" value="InterPro"/>
</dbReference>
<evidence type="ECO:0000313" key="6">
    <source>
        <dbReference type="EMBL" id="KAK1416420.1"/>
    </source>
</evidence>
<comment type="similarity">
    <text evidence="3">Belongs to the GST superfamily.</text>
</comment>